<keyword evidence="6" id="KW-0378">Hydrolase</keyword>
<evidence type="ECO:0000256" key="6">
    <source>
        <dbReference type="ARBA" id="ARBA00022801"/>
    </source>
</evidence>
<dbReference type="GO" id="GO:0004674">
    <property type="term" value="F:protein serine/threonine kinase activity"/>
    <property type="evidence" value="ECO:0007669"/>
    <property type="project" value="UniProtKB-EC"/>
</dbReference>
<dbReference type="InterPro" id="IPR051347">
    <property type="entry name" value="Circadian_clock_KaiC-rel"/>
</dbReference>
<evidence type="ECO:0000256" key="2">
    <source>
        <dbReference type="ARBA" id="ARBA00022553"/>
    </source>
</evidence>
<evidence type="ECO:0000259" key="8">
    <source>
        <dbReference type="PROSITE" id="PS51146"/>
    </source>
</evidence>
<dbReference type="InterPro" id="IPR014774">
    <property type="entry name" value="KaiC-like_dom"/>
</dbReference>
<dbReference type="PIRSF" id="PIRSF039117">
    <property type="entry name" value="KaiC"/>
    <property type="match status" value="1"/>
</dbReference>
<keyword evidence="10" id="KW-1185">Reference proteome</keyword>
<dbReference type="PROSITE" id="PS50162">
    <property type="entry name" value="RECA_2"/>
    <property type="match status" value="1"/>
</dbReference>
<dbReference type="PROSITE" id="PS51146">
    <property type="entry name" value="KAIC"/>
    <property type="match status" value="2"/>
</dbReference>
<dbReference type="GO" id="GO:0016787">
    <property type="term" value="F:hydrolase activity"/>
    <property type="evidence" value="ECO:0007669"/>
    <property type="project" value="UniProtKB-KW"/>
</dbReference>
<dbReference type="GO" id="GO:0005524">
    <property type="term" value="F:ATP binding"/>
    <property type="evidence" value="ECO:0007669"/>
    <property type="project" value="InterPro"/>
</dbReference>
<dbReference type="GO" id="GO:0006281">
    <property type="term" value="P:DNA repair"/>
    <property type="evidence" value="ECO:0007669"/>
    <property type="project" value="InterPro"/>
</dbReference>
<evidence type="ECO:0000256" key="3">
    <source>
        <dbReference type="ARBA" id="ARBA00022679"/>
    </source>
</evidence>
<dbReference type="Pfam" id="PF06745">
    <property type="entry name" value="ATPase"/>
    <property type="match status" value="2"/>
</dbReference>
<keyword evidence="5" id="KW-0418">Kinase</keyword>
<evidence type="ECO:0000256" key="1">
    <source>
        <dbReference type="ARBA" id="ARBA00012513"/>
    </source>
</evidence>
<sequence length="483" mass="53802">MNQKRLSTGIRGFDEVLHGGFIPGRAYLVRGGPGSGKTTLGLHFLSVGVANDEPSMYITFGEPAEQIKNNGAAIGLNTGAMHFLDLSPSAEFFSQMETYDIFSPAEVEREPTTEKLIESLDAIKPQRVFLDAITQFRYMSTDAFQFRKQVLSFMRFLLEGGATVIFTSEASRSAPDEDLQFMSDGVIHLHNNSKGRTLQVTKFRGSDFRSGLHSVRLTNKGMQLFPRLQPENYKREYTNQTIASGVPELDQLLHGGLERGTVTLLTGPTGVGKTTIGLQFMKEAAGRGERSVIYTFEETEETLVARSEGVNIPVHAMIKFGTLSVVPVDPLHLSADEFANIVRQEVEEKQARIVMIDSVAGYQLAMRGDDLISNLHALCKYLQNMGVTVIVVNEMEHITGEFRATDIGISYIADNIIFLRYLEIKGEMRKAIGVLKKRLSDFEKTLREIELTRYGIKVGRPLSKLRKILSGTPEWADDYDGEK</sequence>
<evidence type="ECO:0000259" key="7">
    <source>
        <dbReference type="PROSITE" id="PS50162"/>
    </source>
</evidence>
<evidence type="ECO:0000313" key="10">
    <source>
        <dbReference type="Proteomes" id="UP000031549"/>
    </source>
</evidence>
<evidence type="ECO:0000256" key="4">
    <source>
        <dbReference type="ARBA" id="ARBA00022737"/>
    </source>
</evidence>
<dbReference type="SMART" id="SM00382">
    <property type="entry name" value="AAA"/>
    <property type="match status" value="2"/>
</dbReference>
<dbReference type="InterPro" id="IPR030665">
    <property type="entry name" value="KaiC"/>
</dbReference>
<name>A0A846HFY8_9CYAN</name>
<dbReference type="PRINTS" id="PR01874">
    <property type="entry name" value="DNAREPAIRADA"/>
</dbReference>
<reference evidence="9 10" key="1">
    <citation type="journal article" date="2015" name="Genome Announc.">
        <title>Draft Genome Sequence of Cyanobacterium Hassallia byssoidea Strain VB512170, Isolated from Monuments in India.</title>
        <authorList>
            <person name="Singh D."/>
            <person name="Chandrababunaidu M.M."/>
            <person name="Panda A."/>
            <person name="Sen D."/>
            <person name="Bhattacharyya S."/>
            <person name="Adhikary S.P."/>
            <person name="Tripathy S."/>
        </authorList>
    </citation>
    <scope>NUCLEOTIDE SEQUENCE [LARGE SCALE GENOMIC DNA]</scope>
    <source>
        <strain evidence="9 10">VB512170</strain>
    </source>
</reference>
<proteinExistence type="predicted"/>
<dbReference type="InterPro" id="IPR003593">
    <property type="entry name" value="AAA+_ATPase"/>
</dbReference>
<evidence type="ECO:0000256" key="5">
    <source>
        <dbReference type="ARBA" id="ARBA00022777"/>
    </source>
</evidence>
<dbReference type="Proteomes" id="UP000031549">
    <property type="component" value="Unassembled WGS sequence"/>
</dbReference>
<keyword evidence="3" id="KW-0808">Transferase</keyword>
<dbReference type="SUPFAM" id="SSF52540">
    <property type="entry name" value="P-loop containing nucleoside triphosphate hydrolases"/>
    <property type="match status" value="2"/>
</dbReference>
<organism evidence="9 10">
    <name type="scientific">Hassallia byssoidea VB512170</name>
    <dbReference type="NCBI Taxonomy" id="1304833"/>
    <lineage>
        <taxon>Bacteria</taxon>
        <taxon>Bacillati</taxon>
        <taxon>Cyanobacteriota</taxon>
        <taxon>Cyanophyceae</taxon>
        <taxon>Nostocales</taxon>
        <taxon>Tolypothrichaceae</taxon>
        <taxon>Hassallia</taxon>
    </lineage>
</organism>
<accession>A0A846HFY8</accession>
<dbReference type="GO" id="GO:0003677">
    <property type="term" value="F:DNA binding"/>
    <property type="evidence" value="ECO:0007669"/>
    <property type="project" value="InterPro"/>
</dbReference>
<dbReference type="Gene3D" id="3.40.50.300">
    <property type="entry name" value="P-loop containing nucleotide triphosphate hydrolases"/>
    <property type="match status" value="2"/>
</dbReference>
<evidence type="ECO:0000313" key="9">
    <source>
        <dbReference type="EMBL" id="NEU75560.1"/>
    </source>
</evidence>
<dbReference type="InterPro" id="IPR010624">
    <property type="entry name" value="KaiC_dom"/>
</dbReference>
<dbReference type="AlphaFoldDB" id="A0A846HFY8"/>
<dbReference type="PANTHER" id="PTHR42926">
    <property type="match status" value="1"/>
</dbReference>
<gene>
    <name evidence="9" type="ORF">PI95_024125</name>
</gene>
<keyword evidence="4" id="KW-0677">Repeat</keyword>
<protein>
    <recommendedName>
        <fullName evidence="1">non-specific serine/threonine protein kinase</fullName>
        <ecNumber evidence="1">2.7.11.1</ecNumber>
    </recommendedName>
</protein>
<feature type="domain" description="KaiC" evidence="8">
    <location>
        <begin position="240"/>
        <end position="472"/>
    </location>
</feature>
<dbReference type="PANTHER" id="PTHR42926:SF1">
    <property type="entry name" value="CIRCADIAN CLOCK OSCILLATOR PROTEIN KAIC 1"/>
    <property type="match status" value="1"/>
</dbReference>
<keyword evidence="2" id="KW-0597">Phosphoprotein</keyword>
<dbReference type="RefSeq" id="WP_039741219.1">
    <property type="nucleotide sequence ID" value="NZ_JTCM02000073.1"/>
</dbReference>
<feature type="domain" description="KaiC" evidence="8">
    <location>
        <begin position="4"/>
        <end position="238"/>
    </location>
</feature>
<dbReference type="EC" id="2.7.11.1" evidence="1"/>
<dbReference type="GO" id="GO:0140664">
    <property type="term" value="F:ATP-dependent DNA damage sensor activity"/>
    <property type="evidence" value="ECO:0007669"/>
    <property type="project" value="InterPro"/>
</dbReference>
<dbReference type="InterPro" id="IPR020588">
    <property type="entry name" value="RecA_ATP-bd"/>
</dbReference>
<dbReference type="EMBL" id="JTCM02000073">
    <property type="protein sequence ID" value="NEU75560.1"/>
    <property type="molecule type" value="Genomic_DNA"/>
</dbReference>
<comment type="caution">
    <text evidence="9">The sequence shown here is derived from an EMBL/GenBank/DDBJ whole genome shotgun (WGS) entry which is preliminary data.</text>
</comment>
<dbReference type="InterPro" id="IPR027417">
    <property type="entry name" value="P-loop_NTPase"/>
</dbReference>
<feature type="domain" description="RecA family profile 1" evidence="7">
    <location>
        <begin position="238"/>
        <end position="279"/>
    </location>
</feature>